<proteinExistence type="predicted"/>
<organism evidence="2 3">
    <name type="scientific">Fusarium flagelliforme</name>
    <dbReference type="NCBI Taxonomy" id="2675880"/>
    <lineage>
        <taxon>Eukaryota</taxon>
        <taxon>Fungi</taxon>
        <taxon>Dikarya</taxon>
        <taxon>Ascomycota</taxon>
        <taxon>Pezizomycotina</taxon>
        <taxon>Sordariomycetes</taxon>
        <taxon>Hypocreomycetidae</taxon>
        <taxon>Hypocreales</taxon>
        <taxon>Nectriaceae</taxon>
        <taxon>Fusarium</taxon>
        <taxon>Fusarium incarnatum-equiseti species complex</taxon>
    </lineage>
</organism>
<dbReference type="Proteomes" id="UP000265631">
    <property type="component" value="Unassembled WGS sequence"/>
</dbReference>
<dbReference type="STRING" id="2594813.A0A395MJA3"/>
<comment type="caution">
    <text evidence="2">The sequence shown here is derived from an EMBL/GenBank/DDBJ whole genome shotgun (WGS) entry which is preliminary data.</text>
</comment>
<reference evidence="2 3" key="1">
    <citation type="journal article" date="2018" name="PLoS Pathog.">
        <title>Evolution of structural diversity of trichothecenes, a family of toxins produced by plant pathogenic and entomopathogenic fungi.</title>
        <authorList>
            <person name="Proctor R.H."/>
            <person name="McCormick S.P."/>
            <person name="Kim H.S."/>
            <person name="Cardoza R.E."/>
            <person name="Stanley A.M."/>
            <person name="Lindo L."/>
            <person name="Kelly A."/>
            <person name="Brown D.W."/>
            <person name="Lee T."/>
            <person name="Vaughan M.M."/>
            <person name="Alexander N.J."/>
            <person name="Busman M."/>
            <person name="Gutierrez S."/>
        </authorList>
    </citation>
    <scope>NUCLEOTIDE SEQUENCE [LARGE SCALE GENOMIC DNA]</scope>
    <source>
        <strain evidence="2 3">NRRL 13405</strain>
    </source>
</reference>
<dbReference type="PANTHER" id="PTHR33112:SF16">
    <property type="entry name" value="HETEROKARYON INCOMPATIBILITY DOMAIN-CONTAINING PROTEIN"/>
    <property type="match status" value="1"/>
</dbReference>
<gene>
    <name evidence="2" type="ORF">FIE12Z_7904</name>
</gene>
<dbReference type="Pfam" id="PF06985">
    <property type="entry name" value="HET"/>
    <property type="match status" value="1"/>
</dbReference>
<keyword evidence="3" id="KW-1185">Reference proteome</keyword>
<evidence type="ECO:0000313" key="3">
    <source>
        <dbReference type="Proteomes" id="UP000265631"/>
    </source>
</evidence>
<dbReference type="AlphaFoldDB" id="A0A395MJA3"/>
<dbReference type="EMBL" id="PXXK01000230">
    <property type="protein sequence ID" value="RFN47830.1"/>
    <property type="molecule type" value="Genomic_DNA"/>
</dbReference>
<name>A0A395MJA3_9HYPO</name>
<evidence type="ECO:0000313" key="2">
    <source>
        <dbReference type="EMBL" id="RFN47830.1"/>
    </source>
</evidence>
<dbReference type="PANTHER" id="PTHR33112">
    <property type="entry name" value="DOMAIN PROTEIN, PUTATIVE-RELATED"/>
    <property type="match status" value="1"/>
</dbReference>
<protein>
    <submittedName>
        <fullName evidence="2">Het domain-containing protein</fullName>
    </submittedName>
</protein>
<feature type="domain" description="Heterokaryon incompatibility" evidence="1">
    <location>
        <begin position="2"/>
        <end position="98"/>
    </location>
</feature>
<evidence type="ECO:0000259" key="1">
    <source>
        <dbReference type="Pfam" id="PF06985"/>
    </source>
</evidence>
<sequence length="378" mass="42595">MDAVLICRKLGFRYLWVDALCIIQDPGNADWLEQSGQMNLIYSNSALTIAADDSPTCTAGFWPPEDTRIQEISDRCWIREAPSSARDVLSTRGWTLQERILSHRILHFSSNGFSWECDACSGFEEENSGSKIDFMGLSYRAFRLMNRITPHEWFVKSLRGGDLQDDKEGDYDSLHITDFLTSGSWKSIFYAWTAIIENYSKRSLTQPSDKLSAVSGLANFVLTQAGLESESYLAGLWREDLVEGLLWYVSEPGAFRPWSPYIAPTWSWASITGGIQYFRDRYQFPFIPHVSISQAYCATSAADPTGRVTGGVIRLSGLMVEVDVAVIPHCHSFTSSYQYDRAPGEQVAFVRLNQKVENDKECWDRPSPSLCSQISDNG</sequence>
<dbReference type="InterPro" id="IPR010730">
    <property type="entry name" value="HET"/>
</dbReference>
<accession>A0A395MJA3</accession>